<dbReference type="CDD" id="cd04186">
    <property type="entry name" value="GT_2_like_c"/>
    <property type="match status" value="1"/>
</dbReference>
<protein>
    <submittedName>
        <fullName evidence="6">Glycosyltransferase family 2 protein</fullName>
    </submittedName>
</protein>
<gene>
    <name evidence="6" type="ORF">IC620_04275</name>
</gene>
<dbReference type="Pfam" id="PF00535">
    <property type="entry name" value="Glycos_transf_2"/>
    <property type="match status" value="1"/>
</dbReference>
<dbReference type="GO" id="GO:0016757">
    <property type="term" value="F:glycosyltransferase activity"/>
    <property type="evidence" value="ECO:0007669"/>
    <property type="project" value="UniProtKB-KW"/>
</dbReference>
<evidence type="ECO:0000256" key="4">
    <source>
        <dbReference type="ARBA" id="ARBA00022679"/>
    </source>
</evidence>
<evidence type="ECO:0000256" key="2">
    <source>
        <dbReference type="ARBA" id="ARBA00006739"/>
    </source>
</evidence>
<organism evidence="6 7">
    <name type="scientific">Polycladospora coralii</name>
    <dbReference type="NCBI Taxonomy" id="2771432"/>
    <lineage>
        <taxon>Bacteria</taxon>
        <taxon>Bacillati</taxon>
        <taxon>Bacillota</taxon>
        <taxon>Bacilli</taxon>
        <taxon>Bacillales</taxon>
        <taxon>Thermoactinomycetaceae</taxon>
        <taxon>Polycladospora</taxon>
    </lineage>
</organism>
<dbReference type="Proteomes" id="UP000661691">
    <property type="component" value="Unassembled WGS sequence"/>
</dbReference>
<dbReference type="PANTHER" id="PTHR43179:SF12">
    <property type="entry name" value="GALACTOFURANOSYLTRANSFERASE GLFT2"/>
    <property type="match status" value="1"/>
</dbReference>
<evidence type="ECO:0000256" key="3">
    <source>
        <dbReference type="ARBA" id="ARBA00022676"/>
    </source>
</evidence>
<name>A0A926N890_9BACL</name>
<reference evidence="6" key="1">
    <citation type="submission" date="2020-09" db="EMBL/GenBank/DDBJ databases">
        <title>A novel bacterium of genus Hazenella, isolated from South China Sea.</title>
        <authorList>
            <person name="Huang H."/>
            <person name="Mo K."/>
            <person name="Hu Y."/>
        </authorList>
    </citation>
    <scope>NUCLEOTIDE SEQUENCE</scope>
    <source>
        <strain evidence="6">IB182357</strain>
    </source>
</reference>
<dbReference type="RefSeq" id="WP_191138228.1">
    <property type="nucleotide sequence ID" value="NZ_JACXAG020000001.1"/>
</dbReference>
<evidence type="ECO:0000256" key="1">
    <source>
        <dbReference type="ARBA" id="ARBA00004776"/>
    </source>
</evidence>
<keyword evidence="3" id="KW-0328">Glycosyltransferase</keyword>
<dbReference type="SUPFAM" id="SSF53448">
    <property type="entry name" value="Nucleotide-diphospho-sugar transferases"/>
    <property type="match status" value="1"/>
</dbReference>
<keyword evidence="4" id="KW-0808">Transferase</keyword>
<dbReference type="InterPro" id="IPR001173">
    <property type="entry name" value="Glyco_trans_2-like"/>
</dbReference>
<comment type="pathway">
    <text evidence="1">Cell wall biogenesis; cell wall polysaccharide biosynthesis.</text>
</comment>
<evidence type="ECO:0000259" key="5">
    <source>
        <dbReference type="Pfam" id="PF00535"/>
    </source>
</evidence>
<dbReference type="AlphaFoldDB" id="A0A926N890"/>
<keyword evidence="7" id="KW-1185">Reference proteome</keyword>
<comment type="similarity">
    <text evidence="2">Belongs to the glycosyltransferase 2 family.</text>
</comment>
<dbReference type="Gene3D" id="3.90.550.10">
    <property type="entry name" value="Spore Coat Polysaccharide Biosynthesis Protein SpsA, Chain A"/>
    <property type="match status" value="1"/>
</dbReference>
<proteinExistence type="inferred from homology"/>
<evidence type="ECO:0000313" key="6">
    <source>
        <dbReference type="EMBL" id="MBD1371572.1"/>
    </source>
</evidence>
<feature type="domain" description="Glycosyltransferase 2-like" evidence="5">
    <location>
        <begin position="8"/>
        <end position="174"/>
    </location>
</feature>
<evidence type="ECO:0000313" key="7">
    <source>
        <dbReference type="Proteomes" id="UP000661691"/>
    </source>
</evidence>
<accession>A0A926N890</accession>
<dbReference type="EMBL" id="JACXAH010000005">
    <property type="protein sequence ID" value="MBD1371572.1"/>
    <property type="molecule type" value="Genomic_DNA"/>
</dbReference>
<sequence>MNEKQLTSIIIPAHNGWKFTQLCIRSIRTYTDHPYEIILIDNGSTERMPARLREINDLTLIQNDWNKGFAGAMNQGLASARGEFLVWLNNDTLPSHRWLEQLIKVLNTRPKAGLVGPLSNCVIPEQKIKINMQSVSQIHRFSQHFNQSNPNKWKKSRRLSGFCIALTREVFERVGFLDERFGLGTYEDDDYCYRVIEAGYDCIIAGDTYLHHFGSRSFRKRGYREFKWILEQNRKYYICKWNQLPVAEQNKSKL</sequence>
<dbReference type="InterPro" id="IPR029044">
    <property type="entry name" value="Nucleotide-diphossugar_trans"/>
</dbReference>
<comment type="caution">
    <text evidence="6">The sequence shown here is derived from an EMBL/GenBank/DDBJ whole genome shotgun (WGS) entry which is preliminary data.</text>
</comment>
<dbReference type="PANTHER" id="PTHR43179">
    <property type="entry name" value="RHAMNOSYLTRANSFERASE WBBL"/>
    <property type="match status" value="1"/>
</dbReference>